<keyword evidence="8" id="KW-1185">Reference proteome</keyword>
<evidence type="ECO:0000256" key="4">
    <source>
        <dbReference type="ARBA" id="ARBA00023163"/>
    </source>
</evidence>
<dbReference type="Gene3D" id="1.10.1740.10">
    <property type="match status" value="1"/>
</dbReference>
<comment type="caution">
    <text evidence="7">The sequence shown here is derived from an EMBL/GenBank/DDBJ whole genome shotgun (WGS) entry which is preliminary data.</text>
</comment>
<evidence type="ECO:0000259" key="6">
    <source>
        <dbReference type="Pfam" id="PF08281"/>
    </source>
</evidence>
<dbReference type="GO" id="GO:0006352">
    <property type="term" value="P:DNA-templated transcription initiation"/>
    <property type="evidence" value="ECO:0007669"/>
    <property type="project" value="InterPro"/>
</dbReference>
<dbReference type="EMBL" id="RJTM01000068">
    <property type="protein sequence ID" value="RNL87896.1"/>
    <property type="molecule type" value="Genomic_DNA"/>
</dbReference>
<comment type="similarity">
    <text evidence="1">Belongs to the sigma-70 factor family. ECF subfamily.</text>
</comment>
<organism evidence="7 8">
    <name type="scientific">Sinomicrobium pectinilyticum</name>
    <dbReference type="NCBI Taxonomy" id="1084421"/>
    <lineage>
        <taxon>Bacteria</taxon>
        <taxon>Pseudomonadati</taxon>
        <taxon>Bacteroidota</taxon>
        <taxon>Flavobacteriia</taxon>
        <taxon>Flavobacteriales</taxon>
        <taxon>Flavobacteriaceae</taxon>
        <taxon>Sinomicrobium</taxon>
    </lineage>
</organism>
<dbReference type="InterPro" id="IPR007627">
    <property type="entry name" value="RNA_pol_sigma70_r2"/>
</dbReference>
<keyword evidence="2" id="KW-0805">Transcription regulation</keyword>
<dbReference type="GO" id="GO:0016987">
    <property type="term" value="F:sigma factor activity"/>
    <property type="evidence" value="ECO:0007669"/>
    <property type="project" value="UniProtKB-KW"/>
</dbReference>
<dbReference type="PANTHER" id="PTHR43133">
    <property type="entry name" value="RNA POLYMERASE ECF-TYPE SIGMA FACTO"/>
    <property type="match status" value="1"/>
</dbReference>
<dbReference type="InterPro" id="IPR013324">
    <property type="entry name" value="RNA_pol_sigma_r3/r4-like"/>
</dbReference>
<feature type="domain" description="RNA polymerase sigma-70 region 2" evidence="5">
    <location>
        <begin position="30"/>
        <end position="96"/>
    </location>
</feature>
<evidence type="ECO:0000313" key="8">
    <source>
        <dbReference type="Proteomes" id="UP000267469"/>
    </source>
</evidence>
<reference evidence="7 8" key="1">
    <citation type="submission" date="2018-10" db="EMBL/GenBank/DDBJ databases">
        <title>Sinomicrobium pectinilyticum sp. nov., a pectinase-producing bacterium isolated from alkaline and saline soil, and emended description of the genus Sinomicrobium.</title>
        <authorList>
            <person name="Cheng B."/>
            <person name="Li C."/>
            <person name="Lai Q."/>
            <person name="Du M."/>
            <person name="Shao Z."/>
            <person name="Xu P."/>
            <person name="Yang C."/>
        </authorList>
    </citation>
    <scope>NUCLEOTIDE SEQUENCE [LARGE SCALE GENOMIC DNA]</scope>
    <source>
        <strain evidence="7 8">5DNS001</strain>
    </source>
</reference>
<sequence length="194" mass="23049">MGNSDKSKIDQDLVRSLKQGDLSAFETIFHLLERKLYYVVFSYTKSTYISEEIVQEVFIKIWEIREELDPSRSFIAFIFTMAKNHAFNYMRDAARRKLIREELWENIAVQYEQVESQYLLKEYGEIIEKIIAGLPARKQSVYNLSRKEGKSHAEISEILGMSVKRVKNHLWEISEIIKKELRPYINNILFLIFK</sequence>
<feature type="domain" description="RNA polymerase sigma factor 70 region 4 type 2" evidence="6">
    <location>
        <begin position="125"/>
        <end position="170"/>
    </location>
</feature>
<dbReference type="InterPro" id="IPR036388">
    <property type="entry name" value="WH-like_DNA-bd_sf"/>
</dbReference>
<evidence type="ECO:0000256" key="2">
    <source>
        <dbReference type="ARBA" id="ARBA00023015"/>
    </source>
</evidence>
<dbReference type="Pfam" id="PF04542">
    <property type="entry name" value="Sigma70_r2"/>
    <property type="match status" value="1"/>
</dbReference>
<dbReference type="Gene3D" id="1.10.10.10">
    <property type="entry name" value="Winged helix-like DNA-binding domain superfamily/Winged helix DNA-binding domain"/>
    <property type="match status" value="1"/>
</dbReference>
<dbReference type="NCBIfam" id="TIGR02937">
    <property type="entry name" value="sigma70-ECF"/>
    <property type="match status" value="1"/>
</dbReference>
<dbReference type="Pfam" id="PF08281">
    <property type="entry name" value="Sigma70_r4_2"/>
    <property type="match status" value="1"/>
</dbReference>
<dbReference type="Proteomes" id="UP000267469">
    <property type="component" value="Unassembled WGS sequence"/>
</dbReference>
<dbReference type="GO" id="GO:0003677">
    <property type="term" value="F:DNA binding"/>
    <property type="evidence" value="ECO:0007669"/>
    <property type="project" value="InterPro"/>
</dbReference>
<proteinExistence type="inferred from homology"/>
<keyword evidence="4" id="KW-0804">Transcription</keyword>
<dbReference type="InterPro" id="IPR013249">
    <property type="entry name" value="RNA_pol_sigma70_r4_t2"/>
</dbReference>
<gene>
    <name evidence="7" type="ORF">ED312_09740</name>
</gene>
<dbReference type="SUPFAM" id="SSF88659">
    <property type="entry name" value="Sigma3 and sigma4 domains of RNA polymerase sigma factors"/>
    <property type="match status" value="1"/>
</dbReference>
<dbReference type="InterPro" id="IPR039425">
    <property type="entry name" value="RNA_pol_sigma-70-like"/>
</dbReference>
<protein>
    <submittedName>
        <fullName evidence="7">Sigma-70 family RNA polymerase sigma factor</fullName>
    </submittedName>
</protein>
<evidence type="ECO:0000256" key="3">
    <source>
        <dbReference type="ARBA" id="ARBA00023082"/>
    </source>
</evidence>
<dbReference type="PANTHER" id="PTHR43133:SF46">
    <property type="entry name" value="RNA POLYMERASE SIGMA-70 FACTOR ECF SUBFAMILY"/>
    <property type="match status" value="1"/>
</dbReference>
<evidence type="ECO:0000313" key="7">
    <source>
        <dbReference type="EMBL" id="RNL87896.1"/>
    </source>
</evidence>
<dbReference type="SUPFAM" id="SSF88946">
    <property type="entry name" value="Sigma2 domain of RNA polymerase sigma factors"/>
    <property type="match status" value="1"/>
</dbReference>
<dbReference type="InterPro" id="IPR013325">
    <property type="entry name" value="RNA_pol_sigma_r2"/>
</dbReference>
<dbReference type="AlphaFoldDB" id="A0A3N0EJ04"/>
<dbReference type="InterPro" id="IPR014284">
    <property type="entry name" value="RNA_pol_sigma-70_dom"/>
</dbReference>
<keyword evidence="3" id="KW-0731">Sigma factor</keyword>
<accession>A0A3N0EJ04</accession>
<evidence type="ECO:0000256" key="1">
    <source>
        <dbReference type="ARBA" id="ARBA00010641"/>
    </source>
</evidence>
<name>A0A3N0EJ04_SINP1</name>
<evidence type="ECO:0000259" key="5">
    <source>
        <dbReference type="Pfam" id="PF04542"/>
    </source>
</evidence>
<dbReference type="OrthoDB" id="759001at2"/>
<dbReference type="RefSeq" id="WP_123215812.1">
    <property type="nucleotide sequence ID" value="NZ_RJTM01000068.1"/>
</dbReference>